<evidence type="ECO:0000313" key="1">
    <source>
        <dbReference type="EMBL" id="CAD8086936.1"/>
    </source>
</evidence>
<dbReference type="Proteomes" id="UP000688137">
    <property type="component" value="Unassembled WGS sequence"/>
</dbReference>
<dbReference type="AlphaFoldDB" id="A0A8S1N9J8"/>
<proteinExistence type="predicted"/>
<sequence>MIIEECRNIMNTYKMNRDIHRNTNQPILEEFNKEKEQEKENRIVQDKRQEFNREYIKKLA</sequence>
<organism evidence="1 2">
    <name type="scientific">Paramecium primaurelia</name>
    <dbReference type="NCBI Taxonomy" id="5886"/>
    <lineage>
        <taxon>Eukaryota</taxon>
        <taxon>Sar</taxon>
        <taxon>Alveolata</taxon>
        <taxon>Ciliophora</taxon>
        <taxon>Intramacronucleata</taxon>
        <taxon>Oligohymenophorea</taxon>
        <taxon>Peniculida</taxon>
        <taxon>Parameciidae</taxon>
        <taxon>Paramecium</taxon>
    </lineage>
</organism>
<evidence type="ECO:0000313" key="2">
    <source>
        <dbReference type="Proteomes" id="UP000688137"/>
    </source>
</evidence>
<protein>
    <submittedName>
        <fullName evidence="1">Uncharacterized protein</fullName>
    </submittedName>
</protein>
<reference evidence="1" key="1">
    <citation type="submission" date="2021-01" db="EMBL/GenBank/DDBJ databases">
        <authorList>
            <consortium name="Genoscope - CEA"/>
            <person name="William W."/>
        </authorList>
    </citation>
    <scope>NUCLEOTIDE SEQUENCE</scope>
</reference>
<comment type="caution">
    <text evidence="1">The sequence shown here is derived from an EMBL/GenBank/DDBJ whole genome shotgun (WGS) entry which is preliminary data.</text>
</comment>
<dbReference type="EMBL" id="CAJJDM010000080">
    <property type="protein sequence ID" value="CAD8086936.1"/>
    <property type="molecule type" value="Genomic_DNA"/>
</dbReference>
<accession>A0A8S1N9J8</accession>
<gene>
    <name evidence="1" type="ORF">PPRIM_AZ9-3.1.T0770170</name>
</gene>
<name>A0A8S1N9J8_PARPR</name>
<keyword evidence="2" id="KW-1185">Reference proteome</keyword>